<keyword evidence="1" id="KW-1133">Transmembrane helix</keyword>
<keyword evidence="1" id="KW-0812">Transmembrane</keyword>
<protein>
    <recommendedName>
        <fullName evidence="4">ABC-transporter type IV</fullName>
    </recommendedName>
</protein>
<dbReference type="RefSeq" id="WP_138157381.1">
    <property type="nucleotide sequence ID" value="NZ_CP039381.1"/>
</dbReference>
<dbReference type="InterPro" id="IPR010540">
    <property type="entry name" value="CmpB_TMEM229"/>
</dbReference>
<evidence type="ECO:0000313" key="2">
    <source>
        <dbReference type="EMBL" id="QCT07350.1"/>
    </source>
</evidence>
<name>A0A4P8XZ22_9FIRM</name>
<keyword evidence="1" id="KW-0472">Membrane</keyword>
<dbReference type="EMBL" id="CP039381">
    <property type="protein sequence ID" value="QCT07350.1"/>
    <property type="molecule type" value="Genomic_DNA"/>
</dbReference>
<dbReference type="AlphaFoldDB" id="A0A4P8XZ22"/>
<evidence type="ECO:0008006" key="4">
    <source>
        <dbReference type="Google" id="ProtNLM"/>
    </source>
</evidence>
<keyword evidence="3" id="KW-1185">Reference proteome</keyword>
<feature type="transmembrane region" description="Helical" evidence="1">
    <location>
        <begin position="30"/>
        <end position="47"/>
    </location>
</feature>
<dbReference type="Pfam" id="PF06541">
    <property type="entry name" value="ABC_trans_CmpB"/>
    <property type="match status" value="1"/>
</dbReference>
<organism evidence="2 3">
    <name type="scientific">Ruminococcus bovis</name>
    <dbReference type="NCBI Taxonomy" id="2564099"/>
    <lineage>
        <taxon>Bacteria</taxon>
        <taxon>Bacillati</taxon>
        <taxon>Bacillota</taxon>
        <taxon>Clostridia</taxon>
        <taxon>Eubacteriales</taxon>
        <taxon>Oscillospiraceae</taxon>
        <taxon>Ruminococcus</taxon>
    </lineage>
</organism>
<proteinExistence type="predicted"/>
<accession>A0A4P8XZ22</accession>
<evidence type="ECO:0000313" key="3">
    <source>
        <dbReference type="Proteomes" id="UP000301475"/>
    </source>
</evidence>
<dbReference type="OrthoDB" id="1752779at2"/>
<feature type="transmembrane region" description="Helical" evidence="1">
    <location>
        <begin position="7"/>
        <end position="24"/>
    </location>
</feature>
<evidence type="ECO:0000256" key="1">
    <source>
        <dbReference type="SAM" id="Phobius"/>
    </source>
</evidence>
<reference evidence="2 3" key="1">
    <citation type="submission" date="2019-04" db="EMBL/GenBank/DDBJ databases">
        <authorList>
            <person name="Embree M."/>
            <person name="Gaffney J.R."/>
        </authorList>
    </citation>
    <scope>NUCLEOTIDE SEQUENCE [LARGE SCALE GENOMIC DNA]</scope>
    <source>
        <strain evidence="2 3">JE7A12</strain>
    </source>
</reference>
<feature type="transmembrane region" description="Helical" evidence="1">
    <location>
        <begin position="59"/>
        <end position="81"/>
    </location>
</feature>
<gene>
    <name evidence="2" type="ORF">E5Z56_08260</name>
</gene>
<sequence length="127" mass="14521">MSIKWDMVVFLIGGVTYAMIEIMWRGNTHWTMVLLGGLCFLTLYKLFGYMSNYSLMEKCVLGAIVITALEFVVGCIVNLTFHMNVWNYSRMPLNLSGQICILYSTLWGFLCIPINFIANKIRKVAES</sequence>
<feature type="transmembrane region" description="Helical" evidence="1">
    <location>
        <begin position="101"/>
        <end position="118"/>
    </location>
</feature>
<dbReference type="Proteomes" id="UP000301475">
    <property type="component" value="Chromosome"/>
</dbReference>
<dbReference type="KEGG" id="ruj:E5Z56_08260"/>